<dbReference type="Pfam" id="PF13855">
    <property type="entry name" value="LRR_8"/>
    <property type="match status" value="1"/>
</dbReference>
<organism evidence="5">
    <name type="scientific">Anopheles funestus</name>
    <name type="common">African malaria mosquito</name>
    <dbReference type="NCBI Taxonomy" id="62324"/>
    <lineage>
        <taxon>Eukaryota</taxon>
        <taxon>Metazoa</taxon>
        <taxon>Ecdysozoa</taxon>
        <taxon>Arthropoda</taxon>
        <taxon>Hexapoda</taxon>
        <taxon>Insecta</taxon>
        <taxon>Pterygota</taxon>
        <taxon>Neoptera</taxon>
        <taxon>Endopterygota</taxon>
        <taxon>Diptera</taxon>
        <taxon>Nematocera</taxon>
        <taxon>Culicoidea</taxon>
        <taxon>Culicidae</taxon>
        <taxon>Anophelinae</taxon>
        <taxon>Anopheles</taxon>
    </lineage>
</organism>
<name>A0A182RQ65_ANOFN</name>
<evidence type="ECO:0000256" key="2">
    <source>
        <dbReference type="ARBA" id="ARBA00022737"/>
    </source>
</evidence>
<protein>
    <submittedName>
        <fullName evidence="5">Uncharacterized protein</fullName>
    </submittedName>
</protein>
<dbReference type="InterPro" id="IPR003591">
    <property type="entry name" value="Leu-rich_rpt_typical-subtyp"/>
</dbReference>
<accession>A0A182RQ65</accession>
<keyword evidence="3" id="KW-0812">Transmembrane</keyword>
<dbReference type="Gene3D" id="3.80.10.10">
    <property type="entry name" value="Ribonuclease Inhibitor"/>
    <property type="match status" value="1"/>
</dbReference>
<dbReference type="STRING" id="62324.A0A182RQ65"/>
<dbReference type="PANTHER" id="PTHR24366:SF96">
    <property type="entry name" value="LEUCINE RICH REPEAT CONTAINING 53"/>
    <property type="match status" value="1"/>
</dbReference>
<evidence type="ECO:0000256" key="4">
    <source>
        <dbReference type="SAM" id="SignalP"/>
    </source>
</evidence>
<keyword evidence="4" id="KW-0732">Signal</keyword>
<keyword evidence="1" id="KW-0433">Leucine-rich repeat</keyword>
<dbReference type="InterPro" id="IPR032675">
    <property type="entry name" value="LRR_dom_sf"/>
</dbReference>
<dbReference type="PANTHER" id="PTHR24366">
    <property type="entry name" value="IG(IMMUNOGLOBULIN) AND LRR(LEUCINE RICH REPEAT) DOMAINS"/>
    <property type="match status" value="1"/>
</dbReference>
<dbReference type="EnsemblMetazoa" id="AFUN008403-RA">
    <property type="protein sequence ID" value="AFUN008403-PA"/>
    <property type="gene ID" value="AFUN008403"/>
</dbReference>
<evidence type="ECO:0000256" key="3">
    <source>
        <dbReference type="SAM" id="Phobius"/>
    </source>
</evidence>
<reference evidence="5" key="1">
    <citation type="submission" date="2020-05" db="UniProtKB">
        <authorList>
            <consortium name="EnsemblMetazoa"/>
        </authorList>
    </citation>
    <scope>IDENTIFICATION</scope>
    <source>
        <strain evidence="5">FUMOZ</strain>
    </source>
</reference>
<dbReference type="InterPro" id="IPR001611">
    <property type="entry name" value="Leu-rich_rpt"/>
</dbReference>
<feature type="chain" id="PRO_5021281765" evidence="4">
    <location>
        <begin position="21"/>
        <end position="486"/>
    </location>
</feature>
<evidence type="ECO:0000313" key="5">
    <source>
        <dbReference type="EnsemblMetazoa" id="AFUN008403-PA"/>
    </source>
</evidence>
<proteinExistence type="predicted"/>
<dbReference type="SMART" id="SM00369">
    <property type="entry name" value="LRR_TYP"/>
    <property type="match status" value="2"/>
</dbReference>
<keyword evidence="2" id="KW-0677">Repeat</keyword>
<dbReference type="AlphaFoldDB" id="A0A182RQ65"/>
<dbReference type="VEuPathDB" id="VectorBase:AFUN008403"/>
<keyword evidence="3" id="KW-1133">Transmembrane helix</keyword>
<feature type="signal peptide" evidence="4">
    <location>
        <begin position="1"/>
        <end position="20"/>
    </location>
</feature>
<dbReference type="SUPFAM" id="SSF52058">
    <property type="entry name" value="L domain-like"/>
    <property type="match status" value="1"/>
</dbReference>
<evidence type="ECO:0000256" key="1">
    <source>
        <dbReference type="ARBA" id="ARBA00022614"/>
    </source>
</evidence>
<sequence>MKMVLVQILLTIIVLRYTKAAQCVSSDNKFTSEELNKTVDEGWNCEKVPDQCLIFTTVNYRVPDKEFSINFHCNVPPIRNAHSNKVFRTVTSYRMGGRALKELIVANCTGIDFNASVLANVDLIDMQNSMVRNIASIFDPLPVKLRVINFLSVSSQENSKLTLQSPAEGESAAQHIAMVECLLNSIAVKNMPTLVSLNLSKNSLSASSVELVDLPALVTLVLSHNSFDTVSQTLLQFESSLDTIDLSHNQISFLHPKAFDAVHSLRMVNLSFNLLLNMESFQPQPRLDRIEIDANPWNCSWLNQCLLLNPTLFNIFRYNKRFDVLSVWGLPCVLHIAVTDSNESPSVHQTKSEQFISYPRGKIFPLGNKTTLAQPRFTLANPLKAIISISVGVLVSNVIILLYNRYRNILHEPFYRYLAKSLGDALTEKSTSFWYEVPVSDAADAIPLNNIYEEISEALPRRDIYDALNFRDVPDEQQQLDDNTSG</sequence>
<keyword evidence="3" id="KW-0472">Membrane</keyword>
<feature type="transmembrane region" description="Helical" evidence="3">
    <location>
        <begin position="385"/>
        <end position="403"/>
    </location>
</feature>